<dbReference type="EMBL" id="FNFU01000023">
    <property type="protein sequence ID" value="SDL02772.1"/>
    <property type="molecule type" value="Genomic_DNA"/>
</dbReference>
<sequence length="210" mass="22346">MTRPSPTLLLIGALVVAATQVTATQAYASPPDPPAPSTISSELAAIPTQVETGSAGYSRDLFPHWSTQSGSCNTREIVLQRDGENVVTSSTCAATSGSWYSVYDGAWNYASSDVDIDHVVALSEAWGSGASTWTTSKRQQFANSLSDGQLIAVTDNVNASKSDRDAAEWQPPLTSYRCTYAKHVVHVKYGWGLSMDSAEKTAINSMLATC</sequence>
<evidence type="ECO:0000313" key="4">
    <source>
        <dbReference type="Proteomes" id="UP000198701"/>
    </source>
</evidence>
<dbReference type="STRING" id="386301.SAMN05216282_12320"/>
<name>A0A1G9GQB2_9MICO</name>
<feature type="domain" description="GmrSD restriction endonucleases C-terminal" evidence="2">
    <location>
        <begin position="110"/>
        <end position="202"/>
    </location>
</feature>
<gene>
    <name evidence="3" type="ORF">SAMN05216282_12320</name>
</gene>
<dbReference type="RefSeq" id="WP_092324854.1">
    <property type="nucleotide sequence ID" value="NZ_FNFU01000023.1"/>
</dbReference>
<keyword evidence="4" id="KW-1185">Reference proteome</keyword>
<dbReference type="AlphaFoldDB" id="A0A1G9GQB2"/>
<evidence type="ECO:0000259" key="2">
    <source>
        <dbReference type="Pfam" id="PF07510"/>
    </source>
</evidence>
<evidence type="ECO:0000256" key="1">
    <source>
        <dbReference type="SAM" id="SignalP"/>
    </source>
</evidence>
<dbReference type="PANTHER" id="PTHR24094:SF15">
    <property type="entry name" value="AMP-DEPENDENT SYNTHETASE_LIGASE DOMAIN-CONTAINING PROTEIN-RELATED"/>
    <property type="match status" value="1"/>
</dbReference>
<reference evidence="3 4" key="1">
    <citation type="submission" date="2016-10" db="EMBL/GenBank/DDBJ databases">
        <authorList>
            <person name="de Groot N.N."/>
        </authorList>
    </citation>
    <scope>NUCLEOTIDE SEQUENCE [LARGE SCALE GENOMIC DNA]</scope>
    <source>
        <strain evidence="3 4">CGMCC 1.5382</strain>
    </source>
</reference>
<protein>
    <recommendedName>
        <fullName evidence="2">GmrSD restriction endonucleases C-terminal domain-containing protein</fullName>
    </recommendedName>
</protein>
<dbReference type="PANTHER" id="PTHR24094">
    <property type="entry name" value="SECRETED PROTEIN"/>
    <property type="match status" value="1"/>
</dbReference>
<feature type="signal peptide" evidence="1">
    <location>
        <begin position="1"/>
        <end position="28"/>
    </location>
</feature>
<evidence type="ECO:0000313" key="3">
    <source>
        <dbReference type="EMBL" id="SDL02772.1"/>
    </source>
</evidence>
<dbReference type="Proteomes" id="UP000198701">
    <property type="component" value="Unassembled WGS sequence"/>
</dbReference>
<accession>A0A1G9GQB2</accession>
<keyword evidence="1" id="KW-0732">Signal</keyword>
<dbReference type="InterPro" id="IPR011089">
    <property type="entry name" value="GmrSD_C"/>
</dbReference>
<dbReference type="OrthoDB" id="5196645at2"/>
<organism evidence="3 4">
    <name type="scientific">Cryobacterium psychrotolerans</name>
    <dbReference type="NCBI Taxonomy" id="386301"/>
    <lineage>
        <taxon>Bacteria</taxon>
        <taxon>Bacillati</taxon>
        <taxon>Actinomycetota</taxon>
        <taxon>Actinomycetes</taxon>
        <taxon>Micrococcales</taxon>
        <taxon>Microbacteriaceae</taxon>
        <taxon>Cryobacterium</taxon>
    </lineage>
</organism>
<feature type="chain" id="PRO_5041081640" description="GmrSD restriction endonucleases C-terminal domain-containing protein" evidence="1">
    <location>
        <begin position="29"/>
        <end position="210"/>
    </location>
</feature>
<proteinExistence type="predicted"/>
<dbReference type="Pfam" id="PF07510">
    <property type="entry name" value="GmrSD_C"/>
    <property type="match status" value="1"/>
</dbReference>